<comment type="caution">
    <text evidence="3">The sequence shown here is derived from an EMBL/GenBank/DDBJ whole genome shotgun (WGS) entry which is preliminary data.</text>
</comment>
<name>A0A934IML5_9HYPH</name>
<gene>
    <name evidence="3" type="ORF">JCR33_18440</name>
</gene>
<evidence type="ECO:0000313" key="3">
    <source>
        <dbReference type="EMBL" id="MBJ3777691.1"/>
    </source>
</evidence>
<dbReference type="Pfam" id="PF13279">
    <property type="entry name" value="4HBT_2"/>
    <property type="match status" value="1"/>
</dbReference>
<reference evidence="3" key="1">
    <citation type="submission" date="2020-12" db="EMBL/GenBank/DDBJ databases">
        <title>Bacterial taxonomy.</title>
        <authorList>
            <person name="Pan X."/>
        </authorList>
    </citation>
    <scope>NUCLEOTIDE SEQUENCE</scope>
    <source>
        <strain evidence="3">B2012</strain>
    </source>
</reference>
<dbReference type="Proteomes" id="UP000609531">
    <property type="component" value="Unassembled WGS sequence"/>
</dbReference>
<dbReference type="SUPFAM" id="SSF54637">
    <property type="entry name" value="Thioesterase/thiol ester dehydrase-isomerase"/>
    <property type="match status" value="1"/>
</dbReference>
<evidence type="ECO:0000256" key="2">
    <source>
        <dbReference type="ARBA" id="ARBA00022801"/>
    </source>
</evidence>
<dbReference type="GO" id="GO:0047617">
    <property type="term" value="F:fatty acyl-CoA hydrolase activity"/>
    <property type="evidence" value="ECO:0007669"/>
    <property type="project" value="TreeGrafter"/>
</dbReference>
<dbReference type="RefSeq" id="WP_198883599.1">
    <property type="nucleotide sequence ID" value="NZ_JAEKJA010000020.1"/>
</dbReference>
<keyword evidence="4" id="KW-1185">Reference proteome</keyword>
<dbReference type="CDD" id="cd00586">
    <property type="entry name" value="4HBT"/>
    <property type="match status" value="1"/>
</dbReference>
<dbReference type="InterPro" id="IPR050563">
    <property type="entry name" value="4-hydroxybenzoyl-CoA_TE"/>
</dbReference>
<organism evidence="3 4">
    <name type="scientific">Acuticoccus mangrovi</name>
    <dbReference type="NCBI Taxonomy" id="2796142"/>
    <lineage>
        <taxon>Bacteria</taxon>
        <taxon>Pseudomonadati</taxon>
        <taxon>Pseudomonadota</taxon>
        <taxon>Alphaproteobacteria</taxon>
        <taxon>Hyphomicrobiales</taxon>
        <taxon>Amorphaceae</taxon>
        <taxon>Acuticoccus</taxon>
    </lineage>
</organism>
<dbReference type="EMBL" id="JAEKJA010000020">
    <property type="protein sequence ID" value="MBJ3777691.1"/>
    <property type="molecule type" value="Genomic_DNA"/>
</dbReference>
<sequence length="148" mass="16394">MALRLPPTRRSDFPLSETIASRWADNDIYGHLNNAAYYGFIDTAVNRYMIARAGIDIHAGPLIALVVETGCRYHRELHFPQNIEVAMKVARLGTSSVTWYVALFEAPAGTTTEAAADAHFTHVLVDRITRRPTPWPDPMRDALAGAMG</sequence>
<dbReference type="Gene3D" id="3.10.129.10">
    <property type="entry name" value="Hotdog Thioesterase"/>
    <property type="match status" value="1"/>
</dbReference>
<evidence type="ECO:0000313" key="4">
    <source>
        <dbReference type="Proteomes" id="UP000609531"/>
    </source>
</evidence>
<comment type="similarity">
    <text evidence="1">Belongs to the 4-hydroxybenzoyl-CoA thioesterase family.</text>
</comment>
<proteinExistence type="inferred from homology"/>
<protein>
    <submittedName>
        <fullName evidence="3">Acyl-CoA thioesterase</fullName>
    </submittedName>
</protein>
<dbReference type="PANTHER" id="PTHR31793:SF27">
    <property type="entry name" value="NOVEL THIOESTERASE SUPERFAMILY DOMAIN AND SAPOSIN A-TYPE DOMAIN CONTAINING PROTEIN (0610012H03RIK)"/>
    <property type="match status" value="1"/>
</dbReference>
<dbReference type="PANTHER" id="PTHR31793">
    <property type="entry name" value="4-HYDROXYBENZOYL-COA THIOESTERASE FAMILY MEMBER"/>
    <property type="match status" value="1"/>
</dbReference>
<dbReference type="AlphaFoldDB" id="A0A934IML5"/>
<accession>A0A934IML5</accession>
<dbReference type="InterPro" id="IPR029069">
    <property type="entry name" value="HotDog_dom_sf"/>
</dbReference>
<evidence type="ECO:0000256" key="1">
    <source>
        <dbReference type="ARBA" id="ARBA00005953"/>
    </source>
</evidence>
<keyword evidence="2" id="KW-0378">Hydrolase</keyword>